<dbReference type="Proteomes" id="UP001172159">
    <property type="component" value="Unassembled WGS sequence"/>
</dbReference>
<evidence type="ECO:0000313" key="2">
    <source>
        <dbReference type="Proteomes" id="UP001172159"/>
    </source>
</evidence>
<protein>
    <submittedName>
        <fullName evidence="1">Uncharacterized protein</fullName>
    </submittedName>
</protein>
<reference evidence="1" key="1">
    <citation type="submission" date="2023-06" db="EMBL/GenBank/DDBJ databases">
        <title>Genome-scale phylogeny and comparative genomics of the fungal order Sordariales.</title>
        <authorList>
            <consortium name="Lawrence Berkeley National Laboratory"/>
            <person name="Hensen N."/>
            <person name="Bonometti L."/>
            <person name="Westerberg I."/>
            <person name="Brannstrom I.O."/>
            <person name="Guillou S."/>
            <person name="Cros-Aarteil S."/>
            <person name="Calhoun S."/>
            <person name="Haridas S."/>
            <person name="Kuo A."/>
            <person name="Mondo S."/>
            <person name="Pangilinan J."/>
            <person name="Riley R."/>
            <person name="Labutti K."/>
            <person name="Andreopoulos B."/>
            <person name="Lipzen A."/>
            <person name="Chen C."/>
            <person name="Yanf M."/>
            <person name="Daum C."/>
            <person name="Ng V."/>
            <person name="Clum A."/>
            <person name="Steindorff A."/>
            <person name="Ohm R."/>
            <person name="Martin F."/>
            <person name="Silar P."/>
            <person name="Natvig D."/>
            <person name="Lalanne C."/>
            <person name="Gautier V."/>
            <person name="Ament-Velasquez S.L."/>
            <person name="Kruys A."/>
            <person name="Hutchinson M.I."/>
            <person name="Powell A.J."/>
            <person name="Barry K."/>
            <person name="Miller A.N."/>
            <person name="Grigoriev I.V."/>
            <person name="Debuchy R."/>
            <person name="Gladieux P."/>
            <person name="Thoren M.H."/>
            <person name="Johannesson H."/>
        </authorList>
    </citation>
    <scope>NUCLEOTIDE SEQUENCE</scope>
    <source>
        <strain evidence="1">CBS 540.89</strain>
    </source>
</reference>
<dbReference type="EMBL" id="JAUKTV010000001">
    <property type="protein sequence ID" value="KAK0747858.1"/>
    <property type="molecule type" value="Genomic_DNA"/>
</dbReference>
<sequence length="232" mass="25452">MVVFKRQYRPAGKHSQSKYSLSVSRAIGLTCTPSLGLGRVRMICPSTSFPSSLQGLSLVWVRTIRRNQAQNAAHTPCGLTASIKMALARLVARVHSQSTRPSRDDYRYANPPFRKCSPSCPGMGHRYHQQCCAAYTVVNLPLFVESGSQGGAVPGRDLIGLLALSSSSQVTHKDRESSRLAVTVLSKQAYHRQLCWLTNTRLSFLEPVRTMTLLISLAELTDASARSHGRPA</sequence>
<organism evidence="1 2">
    <name type="scientific">Apiosordaria backusii</name>
    <dbReference type="NCBI Taxonomy" id="314023"/>
    <lineage>
        <taxon>Eukaryota</taxon>
        <taxon>Fungi</taxon>
        <taxon>Dikarya</taxon>
        <taxon>Ascomycota</taxon>
        <taxon>Pezizomycotina</taxon>
        <taxon>Sordariomycetes</taxon>
        <taxon>Sordariomycetidae</taxon>
        <taxon>Sordariales</taxon>
        <taxon>Lasiosphaeriaceae</taxon>
        <taxon>Apiosordaria</taxon>
    </lineage>
</organism>
<comment type="caution">
    <text evidence="1">The sequence shown here is derived from an EMBL/GenBank/DDBJ whole genome shotgun (WGS) entry which is preliminary data.</text>
</comment>
<evidence type="ECO:0000313" key="1">
    <source>
        <dbReference type="EMBL" id="KAK0747858.1"/>
    </source>
</evidence>
<keyword evidence="2" id="KW-1185">Reference proteome</keyword>
<gene>
    <name evidence="1" type="ORF">B0T21DRAFT_12010</name>
</gene>
<accession>A0AA40EYG4</accession>
<proteinExistence type="predicted"/>
<name>A0AA40EYG4_9PEZI</name>
<dbReference type="AlphaFoldDB" id="A0AA40EYG4"/>